<proteinExistence type="predicted"/>
<comment type="caution">
    <text evidence="1">The sequence shown here is derived from an EMBL/GenBank/DDBJ whole genome shotgun (WGS) entry which is preliminary data.</text>
</comment>
<keyword evidence="2" id="KW-1185">Reference proteome</keyword>
<evidence type="ECO:0000313" key="1">
    <source>
        <dbReference type="EMBL" id="KAK3800546.1"/>
    </source>
</evidence>
<organism evidence="1 2">
    <name type="scientific">Elysia crispata</name>
    <name type="common">lettuce slug</name>
    <dbReference type="NCBI Taxonomy" id="231223"/>
    <lineage>
        <taxon>Eukaryota</taxon>
        <taxon>Metazoa</taxon>
        <taxon>Spiralia</taxon>
        <taxon>Lophotrochozoa</taxon>
        <taxon>Mollusca</taxon>
        <taxon>Gastropoda</taxon>
        <taxon>Heterobranchia</taxon>
        <taxon>Euthyneura</taxon>
        <taxon>Panpulmonata</taxon>
        <taxon>Sacoglossa</taxon>
        <taxon>Placobranchoidea</taxon>
        <taxon>Plakobranchidae</taxon>
        <taxon>Elysia</taxon>
    </lineage>
</organism>
<evidence type="ECO:0000313" key="2">
    <source>
        <dbReference type="Proteomes" id="UP001283361"/>
    </source>
</evidence>
<sequence length="241" mass="26588">MNKLNLKSCFIFCPELHVLPYKVLSALLLPTQASDLSVGLVAKSRHTSGLGSVAGSHLVRERCKSTSVTLYSLAPGRPSRFSPTAKERALPDDHWSREMRIHSVVWSVMSGLVCGLGLTIGQSRLKTTTEVRKRCPPCLMRSSPQVKSLATLEYSRSSGIGNNYAWDEGDRRYNRLLLPRHSAYRCSVLFSNLPPSLGLLDTGPVTLPEFLSRTPLLPTEHPASSVWTRRTVLTNCACVVL</sequence>
<protein>
    <submittedName>
        <fullName evidence="1">Uncharacterized protein</fullName>
    </submittedName>
</protein>
<name>A0AAE1B802_9GAST</name>
<reference evidence="1" key="1">
    <citation type="journal article" date="2023" name="G3 (Bethesda)">
        <title>A reference genome for the long-term kleptoplast-retaining sea slug Elysia crispata morphotype clarki.</title>
        <authorList>
            <person name="Eastman K.E."/>
            <person name="Pendleton A.L."/>
            <person name="Shaikh M.A."/>
            <person name="Suttiyut T."/>
            <person name="Ogas R."/>
            <person name="Tomko P."/>
            <person name="Gavelis G."/>
            <person name="Widhalm J.R."/>
            <person name="Wisecaver J.H."/>
        </authorList>
    </citation>
    <scope>NUCLEOTIDE SEQUENCE</scope>
    <source>
        <strain evidence="1">ECLA1</strain>
    </source>
</reference>
<gene>
    <name evidence="1" type="ORF">RRG08_013388</name>
</gene>
<dbReference type="EMBL" id="JAWDGP010000445">
    <property type="protein sequence ID" value="KAK3800546.1"/>
    <property type="molecule type" value="Genomic_DNA"/>
</dbReference>
<dbReference type="AlphaFoldDB" id="A0AAE1B802"/>
<accession>A0AAE1B802</accession>
<dbReference type="Proteomes" id="UP001283361">
    <property type="component" value="Unassembled WGS sequence"/>
</dbReference>